<dbReference type="EMBL" id="JAFIQS010000002">
    <property type="protein sequence ID" value="KAG5172414.1"/>
    <property type="molecule type" value="Genomic_DNA"/>
</dbReference>
<dbReference type="Gene3D" id="1.10.287.110">
    <property type="entry name" value="DnaJ domain"/>
    <property type="match status" value="1"/>
</dbReference>
<feature type="compositionally biased region" description="Low complexity" evidence="2">
    <location>
        <begin position="191"/>
        <end position="201"/>
    </location>
</feature>
<proteinExistence type="predicted"/>
<evidence type="ECO:0000259" key="3">
    <source>
        <dbReference type="PROSITE" id="PS50076"/>
    </source>
</evidence>
<dbReference type="OrthoDB" id="445556at2759"/>
<reference evidence="4" key="1">
    <citation type="submission" date="2021-02" db="EMBL/GenBank/DDBJ databases">
        <title>Psilocybe cubensis genome.</title>
        <authorList>
            <person name="Mckernan K.J."/>
            <person name="Crawford S."/>
            <person name="Trippe A."/>
            <person name="Kane L.T."/>
            <person name="Mclaughlin S."/>
        </authorList>
    </citation>
    <scope>NUCLEOTIDE SEQUENCE [LARGE SCALE GENOMIC DNA]</scope>
    <source>
        <strain evidence="4">MGC-MH-2018</strain>
    </source>
</reference>
<protein>
    <recommendedName>
        <fullName evidence="3">J domain-containing protein</fullName>
    </recommendedName>
</protein>
<name>A0A8H8CPS5_PSICU</name>
<comment type="caution">
    <text evidence="4">The sequence shown here is derived from an EMBL/GenBank/DDBJ whole genome shotgun (WGS) entry which is preliminary data.</text>
</comment>
<gene>
    <name evidence="4" type="ORF">JR316_001913</name>
</gene>
<keyword evidence="1" id="KW-0143">Chaperone</keyword>
<dbReference type="InterPro" id="IPR051938">
    <property type="entry name" value="Apopto_cytoskel_mod"/>
</dbReference>
<feature type="region of interest" description="Disordered" evidence="2">
    <location>
        <begin position="191"/>
        <end position="230"/>
    </location>
</feature>
<sequence length="230" mass="26069">MSLKLSVNLSRWTTAIHRCRCPNKDILPIRRHRHAAPEAKHGNPYPYPTHRNPTPHQLFHLPKNASKSDIKARYYDLVRIYHPDKAIDSVPPEVAHTRFQAITAAYDVLRGKIPPDADATYAKASDLEARHRTTAAYRAARQRRQELYSSGAVDDSRKDKIIVAGVVLTIFIVIAHTATTRREALAEAMARSRSMSANAQRTNSQRQRIEEERLSLDAPTNKQEHISPES</sequence>
<dbReference type="Pfam" id="PF00226">
    <property type="entry name" value="DnaJ"/>
    <property type="match status" value="1"/>
</dbReference>
<evidence type="ECO:0000313" key="4">
    <source>
        <dbReference type="EMBL" id="KAG5172414.1"/>
    </source>
</evidence>
<dbReference type="PANTHER" id="PTHR44145:SF3">
    <property type="entry name" value="DNAJ HOMOLOG SUBFAMILY A MEMBER 3, MITOCHONDRIAL"/>
    <property type="match status" value="1"/>
</dbReference>
<dbReference type="AlphaFoldDB" id="A0A8H8CPS5"/>
<dbReference type="InterPro" id="IPR036869">
    <property type="entry name" value="J_dom_sf"/>
</dbReference>
<dbReference type="InterPro" id="IPR001623">
    <property type="entry name" value="DnaJ_domain"/>
</dbReference>
<evidence type="ECO:0000256" key="2">
    <source>
        <dbReference type="SAM" id="MobiDB-lite"/>
    </source>
</evidence>
<dbReference type="SMART" id="SM00271">
    <property type="entry name" value="DnaJ"/>
    <property type="match status" value="1"/>
</dbReference>
<dbReference type="PANTHER" id="PTHR44145">
    <property type="entry name" value="DNAJ HOMOLOG SUBFAMILY A MEMBER 3, MITOCHONDRIAL"/>
    <property type="match status" value="1"/>
</dbReference>
<dbReference type="SUPFAM" id="SSF46565">
    <property type="entry name" value="Chaperone J-domain"/>
    <property type="match status" value="1"/>
</dbReference>
<dbReference type="CDD" id="cd06257">
    <property type="entry name" value="DnaJ"/>
    <property type="match status" value="1"/>
</dbReference>
<organism evidence="4">
    <name type="scientific">Psilocybe cubensis</name>
    <name type="common">Psychedelic mushroom</name>
    <name type="synonym">Stropharia cubensis</name>
    <dbReference type="NCBI Taxonomy" id="181762"/>
    <lineage>
        <taxon>Eukaryota</taxon>
        <taxon>Fungi</taxon>
        <taxon>Dikarya</taxon>
        <taxon>Basidiomycota</taxon>
        <taxon>Agaricomycotina</taxon>
        <taxon>Agaricomycetes</taxon>
        <taxon>Agaricomycetidae</taxon>
        <taxon>Agaricales</taxon>
        <taxon>Agaricineae</taxon>
        <taxon>Strophariaceae</taxon>
        <taxon>Psilocybe</taxon>
    </lineage>
</organism>
<dbReference type="PRINTS" id="PR00625">
    <property type="entry name" value="JDOMAIN"/>
</dbReference>
<evidence type="ECO:0000256" key="1">
    <source>
        <dbReference type="ARBA" id="ARBA00023186"/>
    </source>
</evidence>
<accession>A0A8H8CPS5</accession>
<feature type="domain" description="J" evidence="3">
    <location>
        <begin position="54"/>
        <end position="125"/>
    </location>
</feature>
<dbReference type="PROSITE" id="PS50076">
    <property type="entry name" value="DNAJ_2"/>
    <property type="match status" value="1"/>
</dbReference>